<dbReference type="AlphaFoldDB" id="A0A2H9T606"/>
<dbReference type="InterPro" id="IPR023999">
    <property type="entry name" value="Formate_transptr_FocA"/>
</dbReference>
<dbReference type="EMBL" id="NSIT01000146">
    <property type="protein sequence ID" value="PJE78650.1"/>
    <property type="molecule type" value="Genomic_DNA"/>
</dbReference>
<proteinExistence type="inferred from homology"/>
<keyword evidence="5 10" id="KW-0812">Transmembrane</keyword>
<dbReference type="InterPro" id="IPR024002">
    <property type="entry name" value="For/NO2_transpt_CS"/>
</dbReference>
<feature type="transmembrane region" description="Helical" evidence="10">
    <location>
        <begin position="31"/>
        <end position="53"/>
    </location>
</feature>
<accession>A0A2H9T606</accession>
<comment type="similarity">
    <text evidence="9">Belongs to the FNT transporter (TC 1.A.16) family.</text>
</comment>
<evidence type="ECO:0000256" key="6">
    <source>
        <dbReference type="ARBA" id="ARBA00022989"/>
    </source>
</evidence>
<evidence type="ECO:0000256" key="3">
    <source>
        <dbReference type="ARBA" id="ARBA00022475"/>
    </source>
</evidence>
<feature type="transmembrane region" description="Helical" evidence="10">
    <location>
        <begin position="115"/>
        <end position="138"/>
    </location>
</feature>
<feature type="transmembrane region" description="Helical" evidence="10">
    <location>
        <begin position="259"/>
        <end position="283"/>
    </location>
</feature>
<evidence type="ECO:0000256" key="5">
    <source>
        <dbReference type="ARBA" id="ARBA00022692"/>
    </source>
</evidence>
<keyword evidence="3" id="KW-1003">Cell membrane</keyword>
<comment type="subcellular location">
    <subcellularLocation>
        <location evidence="1">Cell inner membrane</location>
        <topology evidence="1">Multi-pass membrane protein</topology>
    </subcellularLocation>
</comment>
<evidence type="ECO:0000256" key="7">
    <source>
        <dbReference type="ARBA" id="ARBA00023136"/>
    </source>
</evidence>
<dbReference type="Pfam" id="PF01226">
    <property type="entry name" value="Form_Nir_trans"/>
    <property type="match status" value="1"/>
</dbReference>
<evidence type="ECO:0000256" key="4">
    <source>
        <dbReference type="ARBA" id="ARBA00022519"/>
    </source>
</evidence>
<dbReference type="NCBIfam" id="TIGR00790">
    <property type="entry name" value="fnt"/>
    <property type="match status" value="1"/>
</dbReference>
<comment type="catalytic activity">
    <reaction evidence="8">
        <text>formate(in) = formate(out)</text>
        <dbReference type="Rhea" id="RHEA:29679"/>
        <dbReference type="ChEBI" id="CHEBI:15740"/>
    </reaction>
</comment>
<protein>
    <submittedName>
        <fullName evidence="11">Putative formate transporter 1</fullName>
    </submittedName>
</protein>
<dbReference type="GO" id="GO:0015499">
    <property type="term" value="F:formate transmembrane transporter activity"/>
    <property type="evidence" value="ECO:0007669"/>
    <property type="project" value="InterPro"/>
</dbReference>
<evidence type="ECO:0000313" key="11">
    <source>
        <dbReference type="EMBL" id="PJE78650.1"/>
    </source>
</evidence>
<evidence type="ECO:0000256" key="2">
    <source>
        <dbReference type="ARBA" id="ARBA00022448"/>
    </source>
</evidence>
<dbReference type="InterPro" id="IPR023271">
    <property type="entry name" value="Aquaporin-like"/>
</dbReference>
<dbReference type="InterPro" id="IPR000292">
    <property type="entry name" value="For/NO2_transpt"/>
</dbReference>
<reference evidence="11" key="1">
    <citation type="journal article" date="2017" name="Appl. Environ. Microbiol.">
        <title>Molecular characterization of an Endozoicomonas-like organism causing infection in king scallop Pecten maximus L.</title>
        <authorList>
            <person name="Cano I."/>
            <person name="van Aerle R."/>
            <person name="Ross S."/>
            <person name="Verner-Jeffreys D.W."/>
            <person name="Paley R.K."/>
            <person name="Rimmer G."/>
            <person name="Ryder D."/>
            <person name="Hooper P."/>
            <person name="Stone D."/>
            <person name="Feist S.W."/>
        </authorList>
    </citation>
    <scope>NUCLEOTIDE SEQUENCE</scope>
</reference>
<keyword evidence="7 10" id="KW-0472">Membrane</keyword>
<evidence type="ECO:0000256" key="1">
    <source>
        <dbReference type="ARBA" id="ARBA00004429"/>
    </source>
</evidence>
<dbReference type="PANTHER" id="PTHR30520">
    <property type="entry name" value="FORMATE TRANSPORTER-RELATED"/>
    <property type="match status" value="1"/>
</dbReference>
<dbReference type="GO" id="GO:0005886">
    <property type="term" value="C:plasma membrane"/>
    <property type="evidence" value="ECO:0007669"/>
    <property type="project" value="UniProtKB-SubCell"/>
</dbReference>
<name>A0A2H9T606_9ZZZZ</name>
<gene>
    <name evidence="11" type="primary">focA</name>
    <name evidence="11" type="ORF">CI610_02406</name>
</gene>
<evidence type="ECO:0000256" key="10">
    <source>
        <dbReference type="SAM" id="Phobius"/>
    </source>
</evidence>
<dbReference type="PROSITE" id="PS01005">
    <property type="entry name" value="FORMATE_NITRITE_TP_1"/>
    <property type="match status" value="1"/>
</dbReference>
<dbReference type="NCBIfam" id="TIGR04060">
    <property type="entry name" value="formate_focA"/>
    <property type="match status" value="1"/>
</dbReference>
<keyword evidence="6 10" id="KW-1133">Transmembrane helix</keyword>
<evidence type="ECO:0000256" key="8">
    <source>
        <dbReference type="ARBA" id="ARBA00035914"/>
    </source>
</evidence>
<keyword evidence="2" id="KW-0813">Transport</keyword>
<feature type="transmembrane region" description="Helical" evidence="10">
    <location>
        <begin position="168"/>
        <end position="189"/>
    </location>
</feature>
<organism evidence="11">
    <name type="scientific">invertebrate metagenome</name>
    <dbReference type="NCBI Taxonomy" id="1711999"/>
    <lineage>
        <taxon>unclassified sequences</taxon>
        <taxon>metagenomes</taxon>
        <taxon>organismal metagenomes</taxon>
    </lineage>
</organism>
<feature type="transmembrane region" description="Helical" evidence="10">
    <location>
        <begin position="73"/>
        <end position="94"/>
    </location>
</feature>
<comment type="caution">
    <text evidence="11">The sequence shown here is derived from an EMBL/GenBank/DDBJ whole genome shotgun (WGS) entry which is preliminary data.</text>
</comment>
<dbReference type="PANTHER" id="PTHR30520:SF10">
    <property type="entry name" value="FORMATE CHANNEL FOCA-RELATED"/>
    <property type="match status" value="1"/>
</dbReference>
<evidence type="ECO:0000256" key="9">
    <source>
        <dbReference type="ARBA" id="ARBA00049660"/>
    </source>
</evidence>
<keyword evidence="4" id="KW-0997">Cell inner membrane</keyword>
<dbReference type="Gene3D" id="1.20.1080.10">
    <property type="entry name" value="Glycerol uptake facilitator protein"/>
    <property type="match status" value="1"/>
</dbReference>
<sequence>MNDQSVSFEARTPLAMAQMAESIAVAKADKAVYKTFILAVMGGVFIAMAGIFYTVVATGSHGPSALPYGMTKLIGGIAFSVGLILVVLCGAELFTSSTLISIPCASGKVRWGVMFRNWVIVYLGNGVGSLIMVAMILYTGQWHDAHGAIGESAMSIANAKMGHSFGQVMVLGILCNIMVCVSVWASYAARSASGKILAIILPVAVFIASGFEHSVANMYLLPVGWFVHNFADASFWQSVGRVPADFSHITGYNLFMNNLIPATIGNVIGGAVLVGMANWLVFLKKQPV</sequence>
<feature type="transmembrane region" description="Helical" evidence="10">
    <location>
        <begin position="196"/>
        <end position="216"/>
    </location>
</feature>